<keyword evidence="3" id="KW-0282">Flagellum</keyword>
<dbReference type="EMBL" id="FUYN01000001">
    <property type="protein sequence ID" value="SKB26889.1"/>
    <property type="molecule type" value="Genomic_DNA"/>
</dbReference>
<dbReference type="Pfam" id="PF02120">
    <property type="entry name" value="Flg_hook"/>
    <property type="match status" value="1"/>
</dbReference>
<feature type="compositionally biased region" description="Polar residues" evidence="1">
    <location>
        <begin position="105"/>
        <end position="123"/>
    </location>
</feature>
<dbReference type="InterPro" id="IPR021136">
    <property type="entry name" value="Flagellar_hook_control-like_C"/>
</dbReference>
<proteinExistence type="predicted"/>
<evidence type="ECO:0000313" key="4">
    <source>
        <dbReference type="Proteomes" id="UP000243406"/>
    </source>
</evidence>
<gene>
    <name evidence="3" type="ORF">SAMN02745120_0459</name>
</gene>
<dbReference type="Gene3D" id="3.30.750.140">
    <property type="match status" value="1"/>
</dbReference>
<feature type="compositionally biased region" description="Polar residues" evidence="1">
    <location>
        <begin position="56"/>
        <end position="67"/>
    </location>
</feature>
<evidence type="ECO:0000259" key="2">
    <source>
        <dbReference type="Pfam" id="PF02120"/>
    </source>
</evidence>
<keyword evidence="4" id="KW-1185">Reference proteome</keyword>
<reference evidence="4" key="1">
    <citation type="submission" date="2017-02" db="EMBL/GenBank/DDBJ databases">
        <authorList>
            <person name="Varghese N."/>
            <person name="Submissions S."/>
        </authorList>
    </citation>
    <scope>NUCLEOTIDE SEQUENCE [LARGE SCALE GENOMIC DNA]</scope>
    <source>
        <strain evidence="4">ATCC 35199</strain>
    </source>
</reference>
<name>A0A1T4ZWN6_9FIRM</name>
<evidence type="ECO:0000313" key="3">
    <source>
        <dbReference type="EMBL" id="SKB26889.1"/>
    </source>
</evidence>
<feature type="domain" description="Flagellar hook-length control protein-like C-terminal" evidence="2">
    <location>
        <begin position="353"/>
        <end position="431"/>
    </location>
</feature>
<keyword evidence="3" id="KW-0969">Cilium</keyword>
<dbReference type="InterPro" id="IPR038610">
    <property type="entry name" value="FliK-like_C_sf"/>
</dbReference>
<dbReference type="AlphaFoldDB" id="A0A1T4ZWN6"/>
<accession>A0A1T4ZWN6</accession>
<feature type="compositionally biased region" description="Low complexity" evidence="1">
    <location>
        <begin position="34"/>
        <end position="48"/>
    </location>
</feature>
<evidence type="ECO:0000256" key="1">
    <source>
        <dbReference type="SAM" id="MobiDB-lite"/>
    </source>
</evidence>
<sequence>MNKVDTVSLINMILPKPDTSKGSWGDSAFKDIFSINNSSNSKSNNKPNKSTKDIYSDNQNVDKNLQASKRKDLKPESPIKPKEAKDKLQNDSISNNKQNEKQMSETENTSSVSPLAESNNNEAEASGLIEPEVTINDQANQNPVDIPEKIAELIQSLMNTNLNPEQLDKVTEAIKMLPEEIKAMIQENPKIALDFLKDNLNFLAKTIDLSKEQLTSIENSLTALLETVGASEDINLDKLINLQKTQIQNINSNIKAEPKKEVATGDLTDINVELNALKVQPNVVSQQSSMSSNVFSDSQSENLDFMQTDKIEGFDLTGGKIFSNTMLMNSVKKVDVRNNQFMQMISKIADEIRLTVDKNKNEMTIKLQPETLGKLTVKISSENGVMNASFFAENDKAKTMIENNMIELKNSLEKQGIQVQNLTVTVDQNQDELSKHRNIMEAQKYNKAQISVAEFELLEKDNLDNPYVLEDIFSELI</sequence>
<dbReference type="RefSeq" id="WP_079588444.1">
    <property type="nucleotide sequence ID" value="NZ_FUYN01000001.1"/>
</dbReference>
<dbReference type="CDD" id="cd17470">
    <property type="entry name" value="T3SS_Flik_C"/>
    <property type="match status" value="1"/>
</dbReference>
<protein>
    <submittedName>
        <fullName evidence="3">Flagellar hook-length control protein FliK</fullName>
    </submittedName>
</protein>
<feature type="compositionally biased region" description="Basic and acidic residues" evidence="1">
    <location>
        <begin position="69"/>
        <end position="89"/>
    </location>
</feature>
<dbReference type="Proteomes" id="UP000243406">
    <property type="component" value="Unassembled WGS sequence"/>
</dbReference>
<dbReference type="OrthoDB" id="1751508at2"/>
<keyword evidence="3" id="KW-0966">Cell projection</keyword>
<organism evidence="3 4">
    <name type="scientific">Acetoanaerobium noterae</name>
    <dbReference type="NCBI Taxonomy" id="745369"/>
    <lineage>
        <taxon>Bacteria</taxon>
        <taxon>Bacillati</taxon>
        <taxon>Bacillota</taxon>
        <taxon>Clostridia</taxon>
        <taxon>Peptostreptococcales</taxon>
        <taxon>Filifactoraceae</taxon>
        <taxon>Acetoanaerobium</taxon>
    </lineage>
</organism>
<feature type="region of interest" description="Disordered" evidence="1">
    <location>
        <begin position="34"/>
        <end position="125"/>
    </location>
</feature>